<evidence type="ECO:0000313" key="1">
    <source>
        <dbReference type="EMBL" id="UUX51060.1"/>
    </source>
</evidence>
<dbReference type="Proteomes" id="UP001060336">
    <property type="component" value="Chromosome"/>
</dbReference>
<dbReference type="KEGG" id="naci:NUH88_05050"/>
<dbReference type="EMBL" id="CP102480">
    <property type="protein sequence ID" value="UUX51060.1"/>
    <property type="molecule type" value="Genomic_DNA"/>
</dbReference>
<sequence length="477" mass="50258">MTSKGVDYYFVNTSSYALNAEAKNTDGSYALSPISVTSSPLITTGNCQVSLEFPYLDPYGSFQFSTTTTPSKAVNESINTVTGNTSGPLADMMDTPSLIGSDFALSYGMFDAGTGSGTGLTNQDQIYAYLTPSQKNWMGNLAASNASVNAAPLASFVLPGAHDAGTFDLTQVNKLCGSAAGVAALAAAILSWIPGATIILGLAAAQLKGVVVGEAVTQKDNTTTMLDLGCRYFDFRPGYAPSAVRSISPGVYHIHNVVPGATYQGFMQDVLTWLVANPTEIVAVSLGTAGFNDHSTMDPSTETLQSQFIAAQQAAGATSIQIGAASDLQTAYKDLIAANKRLFFLNQPSLNWYPAEKYDSYNDDDYATTDPATIIRALNGMTKSGQAGHDYTVLQFQATATNQNVVNNVLALADSLSNAYEPLMSTKADMDSNTYPWALTNVPNLGDDQLVVLLNDFVDNALAGSVASALTLERCTS</sequence>
<name>A0A9J7AXS8_9PROT</name>
<dbReference type="InterPro" id="IPR017946">
    <property type="entry name" value="PLC-like_Pdiesterase_TIM-brl"/>
</dbReference>
<dbReference type="AlphaFoldDB" id="A0A9J7AXS8"/>
<dbReference type="GO" id="GO:0008081">
    <property type="term" value="F:phosphoric diester hydrolase activity"/>
    <property type="evidence" value="ECO:0007669"/>
    <property type="project" value="InterPro"/>
</dbReference>
<dbReference type="PANTHER" id="PTHR13593:SF113">
    <property type="entry name" value="SI:DKEY-266F7.9"/>
    <property type="match status" value="1"/>
</dbReference>
<dbReference type="SUPFAM" id="SSF51695">
    <property type="entry name" value="PLC-like phosphodiesterases"/>
    <property type="match status" value="1"/>
</dbReference>
<organism evidence="1 2">
    <name type="scientific">Nisaea acidiphila</name>
    <dbReference type="NCBI Taxonomy" id="1862145"/>
    <lineage>
        <taxon>Bacteria</taxon>
        <taxon>Pseudomonadati</taxon>
        <taxon>Pseudomonadota</taxon>
        <taxon>Alphaproteobacteria</taxon>
        <taxon>Rhodospirillales</taxon>
        <taxon>Thalassobaculaceae</taxon>
        <taxon>Nisaea</taxon>
    </lineage>
</organism>
<dbReference type="PANTHER" id="PTHR13593">
    <property type="match status" value="1"/>
</dbReference>
<gene>
    <name evidence="1" type="ORF">NUH88_05050</name>
</gene>
<protein>
    <submittedName>
        <fullName evidence="1">Uncharacterized protein</fullName>
    </submittedName>
</protein>
<reference evidence="1" key="1">
    <citation type="submission" date="2022-08" db="EMBL/GenBank/DDBJ databases">
        <title>Nisaea acidiphila sp. nov., isolated from a marine algal debris and emended description of the genus Nisaea Urios et al. 2008.</title>
        <authorList>
            <person name="Kwon K."/>
        </authorList>
    </citation>
    <scope>NUCLEOTIDE SEQUENCE</scope>
    <source>
        <strain evidence="1">MEBiC11861</strain>
    </source>
</reference>
<dbReference type="GO" id="GO:0006629">
    <property type="term" value="P:lipid metabolic process"/>
    <property type="evidence" value="ECO:0007669"/>
    <property type="project" value="InterPro"/>
</dbReference>
<dbReference type="Gene3D" id="3.20.20.190">
    <property type="entry name" value="Phosphatidylinositol (PI) phosphodiesterase"/>
    <property type="match status" value="1"/>
</dbReference>
<dbReference type="RefSeq" id="WP_257770338.1">
    <property type="nucleotide sequence ID" value="NZ_CP102480.1"/>
</dbReference>
<proteinExistence type="predicted"/>
<keyword evidence="2" id="KW-1185">Reference proteome</keyword>
<dbReference type="PROSITE" id="PS50007">
    <property type="entry name" value="PIPLC_X_DOMAIN"/>
    <property type="match status" value="1"/>
</dbReference>
<evidence type="ECO:0000313" key="2">
    <source>
        <dbReference type="Proteomes" id="UP001060336"/>
    </source>
</evidence>
<dbReference type="InterPro" id="IPR051057">
    <property type="entry name" value="PI-PLC_domain"/>
</dbReference>
<accession>A0A9J7AXS8</accession>